<name>A0A484MV78_9ASTE</name>
<reference evidence="1 2" key="1">
    <citation type="submission" date="2018-04" db="EMBL/GenBank/DDBJ databases">
        <authorList>
            <person name="Vogel A."/>
        </authorList>
    </citation>
    <scope>NUCLEOTIDE SEQUENCE [LARGE SCALE GENOMIC DNA]</scope>
</reference>
<accession>A0A484MV78</accession>
<evidence type="ECO:0000313" key="1">
    <source>
        <dbReference type="EMBL" id="VFQ92811.1"/>
    </source>
</evidence>
<protein>
    <submittedName>
        <fullName evidence="1">Uncharacterized protein</fullName>
    </submittedName>
</protein>
<gene>
    <name evidence="1" type="ORF">CCAM_LOCUS34587</name>
</gene>
<sequence length="217" mass="24741">MRITEIQRSRKLNIWLGLDLCAWLLDNLQSVTQEGYIRSSQQRENKRLLSVSFQASRIGNHFRLSEFHQDGKVWINIPEGNQGLGVTSFTSYFKVAFDSLRLSLPPPPPFLDKAFLCFNSSPTSSVHFELSISSYLLTLDIPRDHSDTPIDIPPKTHFSPLKEPQQPVSAAQFPLFISPIALSLQQLNLFFQVQRIAHNRRRSNPTSWGAPILIIMI</sequence>
<evidence type="ECO:0000313" key="2">
    <source>
        <dbReference type="Proteomes" id="UP000595140"/>
    </source>
</evidence>
<organism evidence="1 2">
    <name type="scientific">Cuscuta campestris</name>
    <dbReference type="NCBI Taxonomy" id="132261"/>
    <lineage>
        <taxon>Eukaryota</taxon>
        <taxon>Viridiplantae</taxon>
        <taxon>Streptophyta</taxon>
        <taxon>Embryophyta</taxon>
        <taxon>Tracheophyta</taxon>
        <taxon>Spermatophyta</taxon>
        <taxon>Magnoliopsida</taxon>
        <taxon>eudicotyledons</taxon>
        <taxon>Gunneridae</taxon>
        <taxon>Pentapetalae</taxon>
        <taxon>asterids</taxon>
        <taxon>lamiids</taxon>
        <taxon>Solanales</taxon>
        <taxon>Convolvulaceae</taxon>
        <taxon>Cuscuteae</taxon>
        <taxon>Cuscuta</taxon>
        <taxon>Cuscuta subgen. Grammica</taxon>
        <taxon>Cuscuta sect. Cleistogrammica</taxon>
    </lineage>
</organism>
<dbReference type="EMBL" id="OOIL02004693">
    <property type="protein sequence ID" value="VFQ92811.1"/>
    <property type="molecule type" value="Genomic_DNA"/>
</dbReference>
<dbReference type="AlphaFoldDB" id="A0A484MV78"/>
<keyword evidence="2" id="KW-1185">Reference proteome</keyword>
<proteinExistence type="predicted"/>
<dbReference type="Proteomes" id="UP000595140">
    <property type="component" value="Unassembled WGS sequence"/>
</dbReference>